<name>A0A4V3EBF3_9MICO</name>
<organism evidence="3 4">
    <name type="scientific">Amnibacterium kyonggiense</name>
    <dbReference type="NCBI Taxonomy" id="595671"/>
    <lineage>
        <taxon>Bacteria</taxon>
        <taxon>Bacillati</taxon>
        <taxon>Actinomycetota</taxon>
        <taxon>Actinomycetes</taxon>
        <taxon>Micrococcales</taxon>
        <taxon>Microbacteriaceae</taxon>
        <taxon>Amnibacterium</taxon>
    </lineage>
</organism>
<proteinExistence type="predicted"/>
<keyword evidence="2" id="KW-0812">Transmembrane</keyword>
<accession>A0A4V3EBF3</accession>
<feature type="region of interest" description="Disordered" evidence="1">
    <location>
        <begin position="1"/>
        <end position="26"/>
    </location>
</feature>
<feature type="transmembrane region" description="Helical" evidence="2">
    <location>
        <begin position="387"/>
        <end position="406"/>
    </location>
</feature>
<keyword evidence="2" id="KW-1133">Transmembrane helix</keyword>
<feature type="transmembrane region" description="Helical" evidence="2">
    <location>
        <begin position="232"/>
        <end position="254"/>
    </location>
</feature>
<feature type="transmembrane region" description="Helical" evidence="2">
    <location>
        <begin position="307"/>
        <end position="334"/>
    </location>
</feature>
<sequence length="426" mass="43142">MVTPHDAEGLEPAHDAPPPADADRGRGGARRWSAVVLLALVALVVPPTIAAAWLHQQVSDPDRFVAMLAPLAEDASFRTAVTDRTSTAVLDAAGVDALARRASDALAGIPLPAPAVTAVETLSTLAAREARAAVHDVVRGFVESDRFPRVWEDVVRTAQIQGTGLLTGRTDQALAADASGHVVVSLAPVIEQLRPRLERAGFTGAALIPAVDATIPVGTIDGLPAARTGYRALSTAALVLPWLCAGLLALAFLVSPARRRTVLHTGVALLTAGVLLVVAAIVGRGMLLPALSPEPLPADVAGPLIAAVLGTLTPSVIALVLAGLLTVLLGLAVAGPRGAGPAALQRPAVGAARAVGAAVRRARPVVVVSVVAAGVLAVALVRPLTVAAALWILVAALALLLADASLERLADPRSAAVGPPARRDPA</sequence>
<keyword evidence="4" id="KW-1185">Reference proteome</keyword>
<feature type="transmembrane region" description="Helical" evidence="2">
    <location>
        <begin position="362"/>
        <end position="381"/>
    </location>
</feature>
<protein>
    <recommendedName>
        <fullName evidence="5">Integral membrane protein</fullName>
    </recommendedName>
</protein>
<comment type="caution">
    <text evidence="3">The sequence shown here is derived from an EMBL/GenBank/DDBJ whole genome shotgun (WGS) entry which is preliminary data.</text>
</comment>
<evidence type="ECO:0000256" key="1">
    <source>
        <dbReference type="SAM" id="MobiDB-lite"/>
    </source>
</evidence>
<dbReference type="EMBL" id="SOAM01000001">
    <property type="protein sequence ID" value="TDS80944.1"/>
    <property type="molecule type" value="Genomic_DNA"/>
</dbReference>
<reference evidence="3 4" key="1">
    <citation type="submission" date="2019-03" db="EMBL/GenBank/DDBJ databases">
        <title>Genomic Encyclopedia of Archaeal and Bacterial Type Strains, Phase II (KMG-II): from individual species to whole genera.</title>
        <authorList>
            <person name="Goeker M."/>
        </authorList>
    </citation>
    <scope>NUCLEOTIDE SEQUENCE [LARGE SCALE GENOMIC DNA]</scope>
    <source>
        <strain evidence="3 4">DSM 24782</strain>
    </source>
</reference>
<evidence type="ECO:0000256" key="2">
    <source>
        <dbReference type="SAM" id="Phobius"/>
    </source>
</evidence>
<gene>
    <name evidence="3" type="ORF">CLV52_1516</name>
</gene>
<keyword evidence="2" id="KW-0472">Membrane</keyword>
<evidence type="ECO:0000313" key="3">
    <source>
        <dbReference type="EMBL" id="TDS80944.1"/>
    </source>
</evidence>
<dbReference type="Proteomes" id="UP000295344">
    <property type="component" value="Unassembled WGS sequence"/>
</dbReference>
<feature type="compositionally biased region" description="Basic and acidic residues" evidence="1">
    <location>
        <begin position="1"/>
        <end position="14"/>
    </location>
</feature>
<dbReference type="AlphaFoldDB" id="A0A4V3EBF3"/>
<feature type="transmembrane region" description="Helical" evidence="2">
    <location>
        <begin position="266"/>
        <end position="287"/>
    </location>
</feature>
<feature type="transmembrane region" description="Helical" evidence="2">
    <location>
        <begin position="34"/>
        <end position="54"/>
    </location>
</feature>
<evidence type="ECO:0008006" key="5">
    <source>
        <dbReference type="Google" id="ProtNLM"/>
    </source>
</evidence>
<evidence type="ECO:0000313" key="4">
    <source>
        <dbReference type="Proteomes" id="UP000295344"/>
    </source>
</evidence>